<proteinExistence type="inferred from homology"/>
<evidence type="ECO:0000256" key="2">
    <source>
        <dbReference type="ARBA" id="ARBA00022729"/>
    </source>
</evidence>
<sequence length="1809" mass="194907">MQRLVLAFLAMLVTALPALAGEVMPDRRLIVTRDTDFYGSDLQPLFDTTRDACETLCLNDPACKAFTFNKNSNACFPKSGVTDRQPFDGALSAEVIDNDPARVARAAERSKDLRFVSSADLTSARSEAGYLGVRHGGAQWTPEALLDAARNEENAGDIVTAVHWTGAALAQTDSADLWLEYARLSLLAAEKSTTSGDTRKYYRRAFLAGLNAYIRTDTADLRVSALMDTATAMENLSRGRDMIDALRLAETIQPRPEVTELLDSAIGKYGFRIVEHTVESDSVSPRICAEFSEPLVKVGVDYTPYVRVPDSRMAVQSEGDRICVDGVNHGERHTITFRAGLPAASGEELIKDVPLTFYVRDRSPSVNFPGRAYVLPKSADAGIPVETVNLTEIDLTLRRVDDRNLLRAVQNQYFGQPLSQWEERDFASDIAEDIWKGTGEVENRLNVDVLTRLPMGDIIGDLPAGVYALKASVPGADPYDDPAATQWFILTDIGLTTLSGADGIHVFARRLSDAEPMAGLTVSLLSQANRVLATTTTDAQGVAVFAPGLARGTGGSAPAMVTAQQGDEDLAFVSLTDPAFDLSDRGVAGREPSPAIDTFLTTDRGAYRAGEVIHATALLRDGQTRALDEVPVTAILTRPDGVEYSRHLSNGGMAGGHVFTLPLATSVPRGAWRLELFADLDAPALASQRVLVEDFVPERIDYDLTLPEGLLRPLDFPRLEIEARYLFGAPGADLPVEGEVRIRSLDRLAAFPGYRFGRYDAETTRSTDGFGSLRTDDQGKVSIDLPLNTDPDDLRPRQANVTVRIAEGSGRPVERRIEREVAPGGPLVGVKPLFDGVVAEGTNAAFSLISLGEDLNPVPMNVSWTLNRVSTRYQWYQLYGSWNWERFTTRKTVARGNATLGNGPVEIEAPVDWGRYELVVERSDGSYTASSVEFYSGWYAPADTTSTPDTLELSLDQPGYRIGDTAKLRLVPRYAGKALITVLSNRVIHMEAVDVSEGENLIDLAVTDEWGAGAYVTASVIRPMDVPAGQNPARALGLAHAAIDPGARKLAVTVEAPAQSAPRGPLEAIIKVAGVSDGQEAWVTVAAVDVGILNLTSFKSPDPAGHYFGQRRLGVDIRDVYGRLIDGLDGAMGNVRSGGDAGSSMSLDSPPPTEELVAYFSGPIAVENGAAKVRFDIPEFNGTVRLMAVAWSPTAVGGDDADVLVRDPVVVTASLPRFLSPGDTSRMLLEIVHTEGPTGTMPLEITADGLTLGANLPASVLLTDKGKARVVVPVSATDVGDHSLTVALTTPDGQRLEKTLVMGVRVNDPETAVTRRFSLAAGATFTMDQEVFAGFRMDSAEALLSAGPLGRLDAPGMIAALNRYPYGCTEQVTSQAMPMLYLSSVATAMGIGGQDKIDTFVDRAITKVLTRQSSNGSFGLWRPESGDFWLDAYVTDFLSRARVNGYQVPQLAMRNALDNLRNRVAYAADFEDGGEEIAYALMVLAREGQANMGDLRYYADQKADAFGTVMAQAQLGAALATYGDQTRADLMFAKAARRVVASFGEQESPVLRADYGSNLRDTAGLLSLAVEAGSSAVNTDVLTQRLGDRGRALSTQEQTWALLAAHAMVRDPAVSGLTVDGAPVSGPFVKRLDGANLQPMQITNSSSVPTDITLTTLGVPLTPEPAGGYGYAIERAYFGMDGKPVEGTVKMGDRMVVVLTVRPAEKTGARLMVNDPLPAGFEIDNPNLLRSGDIRALDWLDPSKAEHSEFRTDRFLAAINWRGDKPFQLAYIVRAVSPGEFHHPAASVEDMYRPQYRARTETGRTVIAE</sequence>
<dbReference type="SMART" id="SM01359">
    <property type="entry name" value="A2M_N_2"/>
    <property type="match status" value="1"/>
</dbReference>
<keyword evidence="2 5" id="KW-0732">Signal</keyword>
<evidence type="ECO:0000313" key="10">
    <source>
        <dbReference type="Proteomes" id="UP001348149"/>
    </source>
</evidence>
<dbReference type="Pfam" id="PF11974">
    <property type="entry name" value="bMG3"/>
    <property type="match status" value="1"/>
</dbReference>
<dbReference type="Pfam" id="PF01835">
    <property type="entry name" value="MG2"/>
    <property type="match status" value="1"/>
</dbReference>
<dbReference type="InterPro" id="IPR026284">
    <property type="entry name" value="A2MG_proteobact"/>
</dbReference>
<dbReference type="InterPro" id="IPR011625">
    <property type="entry name" value="A2M_N_BRD"/>
</dbReference>
<comment type="caution">
    <text evidence="9">The sequence shown here is derived from an EMBL/GenBank/DDBJ whole genome shotgun (WGS) entry which is preliminary data.</text>
</comment>
<evidence type="ECO:0000259" key="7">
    <source>
        <dbReference type="SMART" id="SM01359"/>
    </source>
</evidence>
<dbReference type="PANTHER" id="PTHR40094:SF1">
    <property type="entry name" value="UBIQUITIN DOMAIN-CONTAINING PROTEIN"/>
    <property type="match status" value="1"/>
</dbReference>
<dbReference type="PANTHER" id="PTHR40094">
    <property type="entry name" value="ALPHA-2-MACROGLOBULIN HOMOLOG"/>
    <property type="match status" value="1"/>
</dbReference>
<dbReference type="InterPro" id="IPR049120">
    <property type="entry name" value="A2M_bMG2"/>
</dbReference>
<dbReference type="Pfam" id="PF00207">
    <property type="entry name" value="A2M"/>
    <property type="match status" value="1"/>
</dbReference>
<dbReference type="InterPro" id="IPR041246">
    <property type="entry name" value="Bact_MG10"/>
</dbReference>
<evidence type="ECO:0000256" key="5">
    <source>
        <dbReference type="SAM" id="SignalP"/>
    </source>
</evidence>
<feature type="chain" id="PRO_5046866463" evidence="5">
    <location>
        <begin position="21"/>
        <end position="1809"/>
    </location>
</feature>
<dbReference type="EMBL" id="JAYLLH010000001">
    <property type="protein sequence ID" value="MEC3859742.1"/>
    <property type="molecule type" value="Genomic_DNA"/>
</dbReference>
<dbReference type="Pfam" id="PF07703">
    <property type="entry name" value="A2M_BRD"/>
    <property type="match status" value="1"/>
</dbReference>
<keyword evidence="10" id="KW-1185">Reference proteome</keyword>
<dbReference type="Pfam" id="PF17962">
    <property type="entry name" value="bMG6"/>
    <property type="match status" value="1"/>
</dbReference>
<dbReference type="InterPro" id="IPR021868">
    <property type="entry name" value="Alpha_2_Macroglob_MG3"/>
</dbReference>
<dbReference type="InterPro" id="IPR011626">
    <property type="entry name" value="Alpha-macroglobulin_TED"/>
</dbReference>
<reference evidence="9 10" key="1">
    <citation type="submission" date="2024-01" db="EMBL/GenBank/DDBJ databases">
        <title>Mesobacterium rodlantinim sp. nov., isolated from shallow sea hydrothermal systems off Kueishantao Island.</title>
        <authorList>
            <person name="Su Z."/>
            <person name="Tang K."/>
        </authorList>
    </citation>
    <scope>NUCLEOTIDE SEQUENCE [LARGE SCALE GENOMIC DNA]</scope>
    <source>
        <strain evidence="9 10">TK19101</strain>
    </source>
</reference>
<dbReference type="SUPFAM" id="SSF48239">
    <property type="entry name" value="Terpenoid cyclases/Protein prenyltransferases"/>
    <property type="match status" value="1"/>
</dbReference>
<organism evidence="9 10">
    <name type="scientific">Mesobacterium hydrothermale</name>
    <dbReference type="NCBI Taxonomy" id="3111907"/>
    <lineage>
        <taxon>Bacteria</taxon>
        <taxon>Pseudomonadati</taxon>
        <taxon>Pseudomonadota</taxon>
        <taxon>Alphaproteobacteria</taxon>
        <taxon>Rhodobacterales</taxon>
        <taxon>Roseobacteraceae</taxon>
        <taxon>Mesobacterium</taxon>
    </lineage>
</organism>
<dbReference type="Gene3D" id="2.60.40.1930">
    <property type="match status" value="1"/>
</dbReference>
<protein>
    <submittedName>
        <fullName evidence="9">Alpha-2-macroglobulin family protein</fullName>
    </submittedName>
</protein>
<dbReference type="Gene3D" id="3.50.4.10">
    <property type="entry name" value="Hepatocyte Growth Factor"/>
    <property type="match status" value="1"/>
</dbReference>
<evidence type="ECO:0000259" key="8">
    <source>
        <dbReference type="SMART" id="SM01360"/>
    </source>
</evidence>
<dbReference type="InterPro" id="IPR051802">
    <property type="entry name" value="YfhM-like"/>
</dbReference>
<dbReference type="Pfam" id="PF07678">
    <property type="entry name" value="TED_complement"/>
    <property type="match status" value="1"/>
</dbReference>
<dbReference type="PIRSF" id="PIRSF038980">
    <property type="entry name" value="A2M_bac"/>
    <property type="match status" value="1"/>
</dbReference>
<dbReference type="SUPFAM" id="SSF57414">
    <property type="entry name" value="Hairpin loop containing domain-like"/>
    <property type="match status" value="1"/>
</dbReference>
<feature type="domain" description="Alpha-2-macroglobulin" evidence="8">
    <location>
        <begin position="1157"/>
        <end position="1245"/>
    </location>
</feature>
<keyword evidence="3" id="KW-0677">Repeat</keyword>
<name>A0ABU6HBA9_9RHOB</name>
<dbReference type="Pfam" id="PF17972">
    <property type="entry name" value="bMG5"/>
    <property type="match status" value="1"/>
</dbReference>
<dbReference type="Pfam" id="PF17973">
    <property type="entry name" value="bMG10"/>
    <property type="match status" value="1"/>
</dbReference>
<dbReference type="SMART" id="SM01360">
    <property type="entry name" value="A2M"/>
    <property type="match status" value="1"/>
</dbReference>
<dbReference type="InterPro" id="IPR003609">
    <property type="entry name" value="Pan_app"/>
</dbReference>
<feature type="domain" description="Apple" evidence="6">
    <location>
        <begin position="31"/>
        <end position="94"/>
    </location>
</feature>
<dbReference type="InterPro" id="IPR002890">
    <property type="entry name" value="MG2"/>
</dbReference>
<evidence type="ECO:0000256" key="4">
    <source>
        <dbReference type="ARBA" id="ARBA00023157"/>
    </source>
</evidence>
<dbReference type="CDD" id="cd01100">
    <property type="entry name" value="APPLE_Factor_XI_like"/>
    <property type="match status" value="1"/>
</dbReference>
<dbReference type="InterPro" id="IPR001599">
    <property type="entry name" value="Macroglobln_a2"/>
</dbReference>
<evidence type="ECO:0000256" key="3">
    <source>
        <dbReference type="ARBA" id="ARBA00022737"/>
    </source>
</evidence>
<gene>
    <name evidence="9" type="ORF">VK792_00475</name>
</gene>
<feature type="signal peptide" evidence="5">
    <location>
        <begin position="1"/>
        <end position="20"/>
    </location>
</feature>
<evidence type="ECO:0000259" key="6">
    <source>
        <dbReference type="SMART" id="SM00223"/>
    </source>
</evidence>
<comment type="similarity">
    <text evidence="1">Belongs to the protease inhibitor I39 (alpha-2-macroglobulin) family. Bacterial alpha-2-macroglobulin subfamily.</text>
</comment>
<dbReference type="InterPro" id="IPR041462">
    <property type="entry name" value="Bact_A2M_MG6"/>
</dbReference>
<dbReference type="Gene3D" id="1.50.10.20">
    <property type="match status" value="1"/>
</dbReference>
<feature type="domain" description="Alpha-2-macroglobulin bait region" evidence="7">
    <location>
        <begin position="951"/>
        <end position="1095"/>
    </location>
</feature>
<dbReference type="InterPro" id="IPR000177">
    <property type="entry name" value="Apple"/>
</dbReference>
<dbReference type="InterPro" id="IPR041203">
    <property type="entry name" value="Bact_A2M_MG5"/>
</dbReference>
<dbReference type="Proteomes" id="UP001348149">
    <property type="component" value="Unassembled WGS sequence"/>
</dbReference>
<dbReference type="RefSeq" id="WP_326295219.1">
    <property type="nucleotide sequence ID" value="NZ_JAYLLH010000001.1"/>
</dbReference>
<dbReference type="InterPro" id="IPR008930">
    <property type="entry name" value="Terpenoid_cyclase/PrenylTrfase"/>
</dbReference>
<evidence type="ECO:0000313" key="9">
    <source>
        <dbReference type="EMBL" id="MEC3859742.1"/>
    </source>
</evidence>
<dbReference type="SMART" id="SM00223">
    <property type="entry name" value="APPLE"/>
    <property type="match status" value="1"/>
</dbReference>
<dbReference type="Pfam" id="PF21142">
    <property type="entry name" value="A2M_bMG2"/>
    <property type="match status" value="1"/>
</dbReference>
<dbReference type="CDD" id="cd02891">
    <property type="entry name" value="A2M_like"/>
    <property type="match status" value="1"/>
</dbReference>
<dbReference type="Pfam" id="PF00024">
    <property type="entry name" value="PAN_1"/>
    <property type="match status" value="1"/>
</dbReference>
<evidence type="ECO:0000256" key="1">
    <source>
        <dbReference type="ARBA" id="ARBA00010556"/>
    </source>
</evidence>
<keyword evidence="4" id="KW-1015">Disulfide bond</keyword>
<accession>A0ABU6HBA9</accession>